<dbReference type="InterPro" id="IPR029063">
    <property type="entry name" value="SAM-dependent_MTases_sf"/>
</dbReference>
<dbReference type="EMBL" id="CANL01000018">
    <property type="protein sequence ID" value="CCM63529.1"/>
    <property type="molecule type" value="Genomic_DNA"/>
</dbReference>
<comment type="caution">
    <text evidence="2">The sequence shown here is derived from an EMBL/GenBank/DDBJ whole genome shotgun (WGS) entry which is preliminary data.</text>
</comment>
<evidence type="ECO:0000313" key="3">
    <source>
        <dbReference type="Proteomes" id="UP000018291"/>
    </source>
</evidence>
<keyword evidence="1" id="KW-1133">Transmembrane helix</keyword>
<dbReference type="SUPFAM" id="SSF53335">
    <property type="entry name" value="S-adenosyl-L-methionine-dependent methyltransferases"/>
    <property type="match status" value="1"/>
</dbReference>
<gene>
    <name evidence="2" type="ORF">BN381_250022</name>
</gene>
<dbReference type="eggNOG" id="COG2227">
    <property type="taxonomic scope" value="Bacteria"/>
</dbReference>
<dbReference type="Gene3D" id="3.40.50.150">
    <property type="entry name" value="Vaccinia Virus protein VP39"/>
    <property type="match status" value="1"/>
</dbReference>
<dbReference type="STRING" id="1229780.BN381_250022"/>
<evidence type="ECO:0000256" key="1">
    <source>
        <dbReference type="SAM" id="Phobius"/>
    </source>
</evidence>
<accession>R4YY87</accession>
<evidence type="ECO:0000313" key="2">
    <source>
        <dbReference type="EMBL" id="CCM63529.1"/>
    </source>
</evidence>
<dbReference type="GO" id="GO:0032259">
    <property type="term" value="P:methylation"/>
    <property type="evidence" value="ECO:0007669"/>
    <property type="project" value="UniProtKB-KW"/>
</dbReference>
<dbReference type="OrthoDB" id="9810247at2"/>
<dbReference type="GO" id="GO:0008168">
    <property type="term" value="F:methyltransferase activity"/>
    <property type="evidence" value="ECO:0007669"/>
    <property type="project" value="UniProtKB-KW"/>
</dbReference>
<dbReference type="AlphaFoldDB" id="R4YY87"/>
<keyword evidence="2" id="KW-0808">Transferase</keyword>
<keyword evidence="1" id="KW-0812">Transmembrane</keyword>
<keyword evidence="2" id="KW-0489">Methyltransferase</keyword>
<sequence length="643" mass="68601">MTDLPTSRLCSSKHRGRAGQAVALATAALVVGNGLRLRRHAKALPALAYAPASTEGPEGAAAPQRSTDEYVFWVAEGVTLDDATRQAVVAHLESTGAAVVDVVPGDLPALRALDLVRMVDPRSFEGAPMAQGRGAFALLCARAEVADRARLTPGTNVGLQQMVHTTLELKRHAPRSMHHVVGSHLHAAPSTAPRRAEVALAVFGAATTFVQTVGIARFVLLAALVVTAPQAAMLALAALIAQPALVFGGNQALSPGDLGAKSLMRPVGEPAEAVGTLTQIPAAKSASTSAADERRRDPAVRVAYAAEAAKGTDRFVEAPRTTCPWCGSAGLSRQLDTIDLLQHKPGTFHIDRCDACDHKFQNPRLTIEGLDYYYRDFYDGIGADSADFIFGVSDKSYVDRVEMVKRHIDAPPVNWLDVGTGHGHFPLIAAGVLTDTTFDGLDLSDGVDDAARRGWISTGHRGLFPELSAGLAGQYETVSMHHYLEHTREPHDELAAAAEVLSPGGLLLVEVPNPECVLGRVLGKYWVPWFQPQHQHLIPRGNLCKALVDLGFEILDQEVAPAHQPVDFSLGAWFAVNRAAPELNLPWMPPTTAIDRARRTVGMTVGAPFMIGGLLADQIVAPALKRYDGGNTYRVLARLPADA</sequence>
<feature type="transmembrane region" description="Helical" evidence="1">
    <location>
        <begin position="218"/>
        <end position="241"/>
    </location>
</feature>
<keyword evidence="1" id="KW-0472">Membrane</keyword>
<name>R4YY87_9ACTN</name>
<dbReference type="Proteomes" id="UP000018291">
    <property type="component" value="Unassembled WGS sequence"/>
</dbReference>
<keyword evidence="3" id="KW-1185">Reference proteome</keyword>
<dbReference type="HOGENOM" id="CLU_425596_0_0_11"/>
<reference evidence="2 3" key="1">
    <citation type="journal article" date="2013" name="ISME J.">
        <title>Metabolic model for the filamentous 'Candidatus Microthrix parvicella' based on genomic and metagenomic analyses.</title>
        <authorList>
            <person name="Jon McIlroy S."/>
            <person name="Kristiansen R."/>
            <person name="Albertsen M."/>
            <person name="Michael Karst S."/>
            <person name="Rossetti S."/>
            <person name="Lund Nielsen J."/>
            <person name="Tandoi V."/>
            <person name="James Seviour R."/>
            <person name="Nielsen P.H."/>
        </authorList>
    </citation>
    <scope>NUCLEOTIDE SEQUENCE [LARGE SCALE GENOMIC DNA]</scope>
    <source>
        <strain evidence="2 3">RN1</strain>
    </source>
</reference>
<organism evidence="2 3">
    <name type="scientific">Candidatus Neomicrothrix parvicella RN1</name>
    <dbReference type="NCBI Taxonomy" id="1229780"/>
    <lineage>
        <taxon>Bacteria</taxon>
        <taxon>Bacillati</taxon>
        <taxon>Actinomycetota</taxon>
        <taxon>Acidimicrobiia</taxon>
        <taxon>Acidimicrobiales</taxon>
        <taxon>Microthrixaceae</taxon>
        <taxon>Candidatus Neomicrothrix</taxon>
    </lineage>
</organism>
<dbReference type="Pfam" id="PF13489">
    <property type="entry name" value="Methyltransf_23"/>
    <property type="match status" value="1"/>
</dbReference>
<proteinExistence type="predicted"/>
<protein>
    <submittedName>
        <fullName evidence="2">Putative Methyltransferase type 12</fullName>
    </submittedName>
</protein>